<organism evidence="1">
    <name type="scientific">Salmonella sp</name>
    <dbReference type="NCBI Taxonomy" id="599"/>
    <lineage>
        <taxon>Bacteria</taxon>
        <taxon>Pseudomonadati</taxon>
        <taxon>Pseudomonadota</taxon>
        <taxon>Gammaproteobacteria</taxon>
        <taxon>Enterobacterales</taxon>
        <taxon>Enterobacteriaceae</taxon>
        <taxon>Salmonella</taxon>
    </lineage>
</organism>
<proteinExistence type="predicted"/>
<sequence>MVVAHLGFVNTLRNPALDCLGLIHCGSGTTYPCKFFCQLSAVRYRACRFACPRLNDALQLSLCRRAVVGMFFPDYWLHPVPRYPFENYLLVKPLAEPRMIFLFGYRVTYFHYVHFEHGDLFTGIGSQFQKKKITNLEINNCLTSFVALANLMPCLPSISIAT</sequence>
<dbReference type="RefSeq" id="WP_225312397.1">
    <property type="nucleotide sequence ID" value="NZ_MK356557.1"/>
</dbReference>
<dbReference type="EMBL" id="MK356557">
    <property type="protein sequence ID" value="QBM91380.1"/>
    <property type="molecule type" value="Genomic_DNA"/>
</dbReference>
<accession>A0A482ETD8</accession>
<reference evidence="1" key="1">
    <citation type="submission" date="2019-01" db="EMBL/GenBank/DDBJ databases">
        <title>Salmonella strain 1423 plasmid sequences.</title>
        <authorList>
            <person name="Chen K."/>
            <person name="Chen S."/>
        </authorList>
    </citation>
    <scope>NUCLEOTIDE SEQUENCE</scope>
    <source>
        <strain evidence="1">Sa1423</strain>
        <plasmid evidence="1">pSa1423-90k</plasmid>
    </source>
</reference>
<keyword evidence="1" id="KW-0614">Plasmid</keyword>
<name>A0A482ETD8_SALSP</name>
<dbReference type="AlphaFoldDB" id="A0A482ETD8"/>
<geneLocation type="plasmid" evidence="1">
    <name>pSa1423-90k</name>
</geneLocation>
<gene>
    <name evidence="1" type="ORF">NNIBIDOC_00047</name>
</gene>
<evidence type="ECO:0000313" key="1">
    <source>
        <dbReference type="EMBL" id="QBM91380.1"/>
    </source>
</evidence>
<protein>
    <submittedName>
        <fullName evidence="1">Uncharacterized protein</fullName>
    </submittedName>
</protein>